<dbReference type="OrthoDB" id="1130742at2759"/>
<evidence type="ECO:0000313" key="3">
    <source>
        <dbReference type="Proteomes" id="UP000467841"/>
    </source>
</evidence>
<gene>
    <name evidence="2" type="ORF">MERR_LOCUS35148</name>
</gene>
<name>A0A6D2K1B0_9BRAS</name>
<comment type="caution">
    <text evidence="2">The sequence shown here is derived from an EMBL/GenBank/DDBJ whole genome shotgun (WGS) entry which is preliminary data.</text>
</comment>
<dbReference type="AlphaFoldDB" id="A0A6D2K1B0"/>
<evidence type="ECO:0000259" key="1">
    <source>
        <dbReference type="Pfam" id="PF08268"/>
    </source>
</evidence>
<evidence type="ECO:0000313" key="2">
    <source>
        <dbReference type="EMBL" id="CAA7047913.1"/>
    </source>
</evidence>
<feature type="domain" description="F-box associated beta-propeller type 3" evidence="1">
    <location>
        <begin position="29"/>
        <end position="102"/>
    </location>
</feature>
<keyword evidence="3" id="KW-1185">Reference proteome</keyword>
<accession>A0A6D2K1B0</accession>
<organism evidence="2 3">
    <name type="scientific">Microthlaspi erraticum</name>
    <dbReference type="NCBI Taxonomy" id="1685480"/>
    <lineage>
        <taxon>Eukaryota</taxon>
        <taxon>Viridiplantae</taxon>
        <taxon>Streptophyta</taxon>
        <taxon>Embryophyta</taxon>
        <taxon>Tracheophyta</taxon>
        <taxon>Spermatophyta</taxon>
        <taxon>Magnoliopsida</taxon>
        <taxon>eudicotyledons</taxon>
        <taxon>Gunneridae</taxon>
        <taxon>Pentapetalae</taxon>
        <taxon>rosids</taxon>
        <taxon>malvids</taxon>
        <taxon>Brassicales</taxon>
        <taxon>Brassicaceae</taxon>
        <taxon>Coluteocarpeae</taxon>
        <taxon>Microthlaspi</taxon>
    </lineage>
</organism>
<protein>
    <recommendedName>
        <fullName evidence="1">F-box associated beta-propeller type 3 domain-containing protein</fullName>
    </recommendedName>
</protein>
<reference evidence="2" key="1">
    <citation type="submission" date="2020-01" db="EMBL/GenBank/DDBJ databases">
        <authorList>
            <person name="Mishra B."/>
        </authorList>
    </citation>
    <scope>NUCLEOTIDE SEQUENCE [LARGE SCALE GENOMIC DNA]</scope>
</reference>
<dbReference type="EMBL" id="CACVBM020001384">
    <property type="protein sequence ID" value="CAA7047913.1"/>
    <property type="molecule type" value="Genomic_DNA"/>
</dbReference>
<proteinExistence type="predicted"/>
<dbReference type="InterPro" id="IPR013187">
    <property type="entry name" value="F-box-assoc_dom_typ3"/>
</dbReference>
<sequence length="114" mass="13237">MSLIRFVEQLDVLSCVFLKMPRNLNGQTRTFALPALWNDLVAEFEVCIVGVTRTGEIVLSRHYSDLLSLIYYNLERNTLTKVEVQGLRTFRHWEAHTFLDHVEDVKHGGVFRTT</sequence>
<dbReference type="Proteomes" id="UP000467841">
    <property type="component" value="Unassembled WGS sequence"/>
</dbReference>
<dbReference type="Pfam" id="PF08268">
    <property type="entry name" value="FBA_3"/>
    <property type="match status" value="1"/>
</dbReference>